<evidence type="ECO:0000256" key="1">
    <source>
        <dbReference type="SAM" id="MobiDB-lite"/>
    </source>
</evidence>
<dbReference type="InterPro" id="IPR035234">
    <property type="entry name" value="IgGFc-bd_N"/>
</dbReference>
<accession>A0A0K1PNJ2</accession>
<dbReference type="EMBL" id="CP012333">
    <property type="protein sequence ID" value="AKU95110.1"/>
    <property type="molecule type" value="Genomic_DNA"/>
</dbReference>
<dbReference type="PANTHER" id="PTHR46534">
    <property type="entry name" value="IGGFC_BINDING DOMAIN-CONTAINING PROTEIN"/>
    <property type="match status" value="1"/>
</dbReference>
<feature type="domain" description="IgGFc-binding protein N-terminal" evidence="2">
    <location>
        <begin position="221"/>
        <end position="542"/>
    </location>
</feature>
<evidence type="ECO:0000259" key="2">
    <source>
        <dbReference type="Pfam" id="PF17517"/>
    </source>
</evidence>
<organism evidence="3 4">
    <name type="scientific">Labilithrix luteola</name>
    <dbReference type="NCBI Taxonomy" id="1391654"/>
    <lineage>
        <taxon>Bacteria</taxon>
        <taxon>Pseudomonadati</taxon>
        <taxon>Myxococcota</taxon>
        <taxon>Polyangia</taxon>
        <taxon>Polyangiales</taxon>
        <taxon>Labilitrichaceae</taxon>
        <taxon>Labilithrix</taxon>
    </lineage>
</organism>
<sequence length="568" mass="60521">MIVSACAGEPRTWDTSSPAPFVSDDAADSSSPACLLQCSPDFRSVVRSCDDVVVETCPPELGCADARCIEPCAAAAVAKSSLGCEFYLQPPPVSQAYANSCYAAYIVNSWNTPVDVVLEHDGRPLDLSGAVYRFVPGTANIERSEGPIPPGDAVVVFLASAPPASTSEVHVDCPAGTRPALDFWPLPKGTGRASSLHLTSNVPVSLSTVYPFGGAASHYPSATLLLPVATWGKQHIVVEPWQKILGYSESPGVQIVASEENTDVTVVPNVDIQDGVAIVGGKRGAALKYHLSRGEVLQISQAEELSGSLVDANKPISLFGGHDCMFIPSDVRACDSAQQQIPAFEQWGSEYVAVRYRGRSGDNEASPYRIVAAVDGTVLTYDPAPPTGAPSQMNAGKVVTFWTDSPFVVRSQDAEHPFYLAAYMSGANTIPNNALGDPEFVNVVPAGQYMSAYMFYADPTYTETSLVLIRAKSTKGFEDVWLDCAGGPVEGWTAVDSAGRFEYRRVDLARAGGHGETFPGGTCANGLQRMRSKGPFTATLWGWSDWASYAYPGGMAQRKLVSRPLEVH</sequence>
<keyword evidence="4" id="KW-1185">Reference proteome</keyword>
<dbReference type="Proteomes" id="UP000064967">
    <property type="component" value="Chromosome"/>
</dbReference>
<evidence type="ECO:0000313" key="4">
    <source>
        <dbReference type="Proteomes" id="UP000064967"/>
    </source>
</evidence>
<name>A0A0K1PNJ2_9BACT</name>
<dbReference type="Pfam" id="PF17517">
    <property type="entry name" value="IgGFc_binding"/>
    <property type="match status" value="1"/>
</dbReference>
<dbReference type="STRING" id="1391654.AKJ09_01774"/>
<dbReference type="AlphaFoldDB" id="A0A0K1PNJ2"/>
<dbReference type="KEGG" id="llu:AKJ09_01774"/>
<evidence type="ECO:0000313" key="3">
    <source>
        <dbReference type="EMBL" id="AKU95110.1"/>
    </source>
</evidence>
<protein>
    <recommendedName>
        <fullName evidence="2">IgGFc-binding protein N-terminal domain-containing protein</fullName>
    </recommendedName>
</protein>
<proteinExistence type="predicted"/>
<dbReference type="PANTHER" id="PTHR46534:SF1">
    <property type="entry name" value="IGGFC-BINDING PROTEIN N-TERMINAL DOMAIN-CONTAINING PROTEIN"/>
    <property type="match status" value="1"/>
</dbReference>
<reference evidence="3 4" key="1">
    <citation type="submission" date="2015-08" db="EMBL/GenBank/DDBJ databases">
        <authorList>
            <person name="Babu N.S."/>
            <person name="Beckwith C.J."/>
            <person name="Beseler K.G."/>
            <person name="Brison A."/>
            <person name="Carone J.V."/>
            <person name="Caskin T.P."/>
            <person name="Diamond M."/>
            <person name="Durham M.E."/>
            <person name="Foxe J.M."/>
            <person name="Go M."/>
            <person name="Henderson B.A."/>
            <person name="Jones I.B."/>
            <person name="McGettigan J.A."/>
            <person name="Micheletti S.J."/>
            <person name="Nasrallah M.E."/>
            <person name="Ortiz D."/>
            <person name="Piller C.R."/>
            <person name="Privatt S.R."/>
            <person name="Schneider S.L."/>
            <person name="Sharp S."/>
            <person name="Smith T.C."/>
            <person name="Stanton J.D."/>
            <person name="Ullery H.E."/>
            <person name="Wilson R.J."/>
            <person name="Serrano M.G."/>
            <person name="Buck G."/>
            <person name="Lee V."/>
            <person name="Wang Y."/>
            <person name="Carvalho R."/>
            <person name="Voegtly L."/>
            <person name="Shi R."/>
            <person name="Duckworth R."/>
            <person name="Johnson A."/>
            <person name="Loviza R."/>
            <person name="Walstead R."/>
            <person name="Shah Z."/>
            <person name="Kiflezghi M."/>
            <person name="Wade K."/>
            <person name="Ball S.L."/>
            <person name="Bradley K.W."/>
            <person name="Asai D.J."/>
            <person name="Bowman C.A."/>
            <person name="Russell D.A."/>
            <person name="Pope W.H."/>
            <person name="Jacobs-Sera D."/>
            <person name="Hendrix R.W."/>
            <person name="Hatfull G.F."/>
        </authorList>
    </citation>
    <scope>NUCLEOTIDE SEQUENCE [LARGE SCALE GENOMIC DNA]</scope>
    <source>
        <strain evidence="3 4">DSM 27648</strain>
    </source>
</reference>
<gene>
    <name evidence="3" type="ORF">AKJ09_01774</name>
</gene>
<feature type="region of interest" description="Disordered" evidence="1">
    <location>
        <begin position="1"/>
        <end position="24"/>
    </location>
</feature>